<sequence>MVQAAKAMAGLGVKALMEPELIAAAKADLKKRTTRTPYVSPLPANVAPPLDMSIA</sequence>
<dbReference type="EMBL" id="FMZW01000006">
    <property type="protein sequence ID" value="SDC99219.1"/>
    <property type="molecule type" value="Genomic_DNA"/>
</dbReference>
<dbReference type="AlphaFoldDB" id="A0A1G6R3K2"/>
<protein>
    <submittedName>
        <fullName evidence="1">Aminobenzoyl-glutamate utilization protein B</fullName>
    </submittedName>
</protein>
<accession>A0A1G6R3K2</accession>
<proteinExistence type="predicted"/>
<reference evidence="1 2" key="1">
    <citation type="submission" date="2016-10" db="EMBL/GenBank/DDBJ databases">
        <authorList>
            <person name="de Groot N.N."/>
        </authorList>
    </citation>
    <scope>NUCLEOTIDE SEQUENCE [LARGE SCALE GENOMIC DNA]</scope>
    <source>
        <strain evidence="1 2">R5</strain>
    </source>
</reference>
<name>A0A1G6R3K2_9BRAD</name>
<evidence type="ECO:0000313" key="1">
    <source>
        <dbReference type="EMBL" id="SDC99219.1"/>
    </source>
</evidence>
<organism evidence="1 2">
    <name type="scientific">Bradyrhizobium brasilense</name>
    <dbReference type="NCBI Taxonomy" id="1419277"/>
    <lineage>
        <taxon>Bacteria</taxon>
        <taxon>Pseudomonadati</taxon>
        <taxon>Pseudomonadota</taxon>
        <taxon>Alphaproteobacteria</taxon>
        <taxon>Hyphomicrobiales</taxon>
        <taxon>Nitrobacteraceae</taxon>
        <taxon>Bradyrhizobium</taxon>
    </lineage>
</organism>
<gene>
    <name evidence="1" type="ORF">SAMN05216337_1006223</name>
</gene>
<evidence type="ECO:0000313" key="2">
    <source>
        <dbReference type="Proteomes" id="UP000199245"/>
    </source>
</evidence>
<dbReference type="Proteomes" id="UP000199245">
    <property type="component" value="Unassembled WGS sequence"/>
</dbReference>